<gene>
    <name evidence="2" type="ORF">V1286_007615</name>
</gene>
<dbReference type="Gene3D" id="3.40.1090.10">
    <property type="entry name" value="Cytosolic phospholipase A2 catalytic domain"/>
    <property type="match status" value="1"/>
</dbReference>
<dbReference type="Proteomes" id="UP001364224">
    <property type="component" value="Unassembled WGS sequence"/>
</dbReference>
<dbReference type="SUPFAM" id="SSF52151">
    <property type="entry name" value="FabD/lysophospholipase-like"/>
    <property type="match status" value="1"/>
</dbReference>
<organism evidence="2 3">
    <name type="scientific">Bradyrhizobium algeriense</name>
    <dbReference type="NCBI Taxonomy" id="634784"/>
    <lineage>
        <taxon>Bacteria</taxon>
        <taxon>Pseudomonadati</taxon>
        <taxon>Pseudomonadota</taxon>
        <taxon>Alphaproteobacteria</taxon>
        <taxon>Hyphomicrobiales</taxon>
        <taxon>Nitrobacteraceae</taxon>
        <taxon>Bradyrhizobium</taxon>
    </lineage>
</organism>
<proteinExistence type="predicted"/>
<feature type="transmembrane region" description="Helical" evidence="1">
    <location>
        <begin position="259"/>
        <end position="276"/>
    </location>
</feature>
<feature type="transmembrane region" description="Helical" evidence="1">
    <location>
        <begin position="230"/>
        <end position="252"/>
    </location>
</feature>
<sequence length="752" mass="82326">MRVGVRKFLLSFAWCAALGLQPKIMRPGPIAQRINVVRAARAPLFVAIVAGLFLAYPPQTREIYRALAEDLTGNLWQLALSLVILCAACFALSFMARELLRESSVPRTPRFTRRLLPILCGGLIPGSLSAGLYIAAHEARIGTPPAETLEKMPELGVLLQALDASRANLITAGLICTLITISLTVPNAGLRSLRVREFFARHPLRIAHMVWFSLFCLVFFSAFSVTGSQLVGPIGIFLLAVIGVGAMASLLTRAGDRRHLPVLSCVILIAILLSLFDLTDNHRIQLINTDSPRLQRAVDVFRQWYESRADREYYASRQRPYPVFIVAASGGGLYAAHHAATVLARLQDQCPNFSQHVFAISGVSGGSLGGALFANLARKQASNSAHVDCLSGPPPGGEGDFEKQSNRFIETDFLSPLLGATLFPDAMQRFLPAFTSRFDRARAFESTLTRAWSKLYPENKDNPWGKPFLEGWNPKAAAPALILNSTNVEHGYRIAMTPFEIIDMGELDNIVSLSNLAEFHRLSEVRAGDSSTARLRDTTLATAVSLSARFPWVLPAGRLTTQRDGPLRIVDGGYVENSGSETVFDLVQALARFYESENSLRGDLPPVQIHVIAITNLQILQAHGSFGLGEALSPIRTMLSARDTRAVVALSRLWRFIEVCAIYSECGKRVDGSSFTLNLFDFDLPLGWLLSPSTRKIVEIHSGLSHRAGTYLGGSNIDDRDKFARLGAYAANNDTAACNVVALIQVIKDRRC</sequence>
<feature type="transmembrane region" description="Helical" evidence="1">
    <location>
        <begin position="206"/>
        <end position="224"/>
    </location>
</feature>
<evidence type="ECO:0000313" key="3">
    <source>
        <dbReference type="Proteomes" id="UP001364224"/>
    </source>
</evidence>
<comment type="caution">
    <text evidence="2">The sequence shown here is derived from an EMBL/GenBank/DDBJ whole genome shotgun (WGS) entry which is preliminary data.</text>
</comment>
<evidence type="ECO:0000256" key="1">
    <source>
        <dbReference type="SAM" id="Phobius"/>
    </source>
</evidence>
<protein>
    <recommendedName>
        <fullName evidence="4">PNPLA domain-containing protein</fullName>
    </recommendedName>
</protein>
<feature type="transmembrane region" description="Helical" evidence="1">
    <location>
        <begin position="36"/>
        <end position="55"/>
    </location>
</feature>
<feature type="transmembrane region" description="Helical" evidence="1">
    <location>
        <begin position="167"/>
        <end position="185"/>
    </location>
</feature>
<reference evidence="2 3" key="1">
    <citation type="submission" date="2024-02" db="EMBL/GenBank/DDBJ databases">
        <title>Adaptive strategies in a cosmopolitan and abundant soil bacterium.</title>
        <authorList>
            <person name="Carini P."/>
        </authorList>
    </citation>
    <scope>NUCLEOTIDE SEQUENCE [LARGE SCALE GENOMIC DNA]</scope>
    <source>
        <strain evidence="2 3">AZCC 1608</strain>
    </source>
</reference>
<keyword evidence="1" id="KW-0812">Transmembrane</keyword>
<evidence type="ECO:0008006" key="4">
    <source>
        <dbReference type="Google" id="ProtNLM"/>
    </source>
</evidence>
<name>A0ABU8BNF2_9BRAD</name>
<dbReference type="InterPro" id="IPR016035">
    <property type="entry name" value="Acyl_Trfase/lysoPLipase"/>
</dbReference>
<keyword evidence="1" id="KW-0472">Membrane</keyword>
<keyword evidence="3" id="KW-1185">Reference proteome</keyword>
<evidence type="ECO:0000313" key="2">
    <source>
        <dbReference type="EMBL" id="MEH2560086.1"/>
    </source>
</evidence>
<accession>A0ABU8BNF2</accession>
<feature type="transmembrane region" description="Helical" evidence="1">
    <location>
        <begin position="115"/>
        <end position="136"/>
    </location>
</feature>
<dbReference type="EMBL" id="JAZHRV010000001">
    <property type="protein sequence ID" value="MEH2560086.1"/>
    <property type="molecule type" value="Genomic_DNA"/>
</dbReference>
<feature type="transmembrane region" description="Helical" evidence="1">
    <location>
        <begin position="75"/>
        <end position="94"/>
    </location>
</feature>
<keyword evidence="1" id="KW-1133">Transmembrane helix</keyword>